<dbReference type="InterPro" id="IPR011008">
    <property type="entry name" value="Dimeric_a/b-barrel"/>
</dbReference>
<proteinExistence type="predicted"/>
<dbReference type="Proteomes" id="UP000006447">
    <property type="component" value="Unassembled WGS sequence"/>
</dbReference>
<dbReference type="Gene3D" id="3.30.70.100">
    <property type="match status" value="1"/>
</dbReference>
<dbReference type="Pfam" id="PF03992">
    <property type="entry name" value="ABM"/>
    <property type="match status" value="1"/>
</dbReference>
<accession>I0WSG3</accession>
<dbReference type="EMBL" id="AJJH01000065">
    <property type="protein sequence ID" value="EID79329.1"/>
    <property type="molecule type" value="Genomic_DNA"/>
</dbReference>
<dbReference type="PATRIC" id="fig|1165867.3.peg.2855"/>
<evidence type="ECO:0000313" key="2">
    <source>
        <dbReference type="EMBL" id="EID79329.1"/>
    </source>
</evidence>
<feature type="domain" description="ABM" evidence="1">
    <location>
        <begin position="4"/>
        <end position="93"/>
    </location>
</feature>
<sequence>MPMILEHALLSVTPARVEEFESAFGQAEAIISSMPGFLRLRLSRGLERPNVYLLLVEWEELEDHTEGFRQSCRYQEWKDLLHHFYDPFPLVEHYAPVREV</sequence>
<dbReference type="AlphaFoldDB" id="I0WSG3"/>
<protein>
    <submittedName>
        <fullName evidence="2">Polyketide synthase</fullName>
    </submittedName>
</protein>
<gene>
    <name evidence="2" type="ORF">W59_14036</name>
</gene>
<organism evidence="2 3">
    <name type="scientific">Rhodococcus opacus RKJ300 = JCM 13270</name>
    <dbReference type="NCBI Taxonomy" id="1165867"/>
    <lineage>
        <taxon>Bacteria</taxon>
        <taxon>Bacillati</taxon>
        <taxon>Actinomycetota</taxon>
        <taxon>Actinomycetes</taxon>
        <taxon>Mycobacteriales</taxon>
        <taxon>Nocardiaceae</taxon>
        <taxon>Rhodococcus</taxon>
    </lineage>
</organism>
<dbReference type="SUPFAM" id="SSF54909">
    <property type="entry name" value="Dimeric alpha+beta barrel"/>
    <property type="match status" value="1"/>
</dbReference>
<reference evidence="2 3" key="1">
    <citation type="journal article" date="2012" name="J. Bacteriol.">
        <title>Draft genome sequence of the nitrophenol-degrading actinomycete Rhodococcus imtechensis RKJ300.</title>
        <authorList>
            <person name="Vikram S."/>
            <person name="Kumar S."/>
            <person name="Subramanian S."/>
            <person name="Raghava G.P."/>
        </authorList>
    </citation>
    <scope>NUCLEOTIDE SEQUENCE [LARGE SCALE GENOMIC DNA]</scope>
    <source>
        <strain evidence="2 3">RKJ300</strain>
    </source>
</reference>
<comment type="caution">
    <text evidence="2">The sequence shown here is derived from an EMBL/GenBank/DDBJ whole genome shotgun (WGS) entry which is preliminary data.</text>
</comment>
<name>I0WSG3_RHOOP</name>
<evidence type="ECO:0000259" key="1">
    <source>
        <dbReference type="PROSITE" id="PS51725"/>
    </source>
</evidence>
<dbReference type="PROSITE" id="PS51725">
    <property type="entry name" value="ABM"/>
    <property type="match status" value="1"/>
</dbReference>
<evidence type="ECO:0000313" key="3">
    <source>
        <dbReference type="Proteomes" id="UP000006447"/>
    </source>
</evidence>
<dbReference type="InterPro" id="IPR007138">
    <property type="entry name" value="ABM_dom"/>
</dbReference>